<dbReference type="PIRSF" id="PIRSF029826">
    <property type="entry name" value="UCP029826_pph"/>
    <property type="match status" value="1"/>
</dbReference>
<proteinExistence type="predicted"/>
<dbReference type="GO" id="GO:0047429">
    <property type="term" value="F:nucleoside triphosphate diphosphatase activity"/>
    <property type="evidence" value="ECO:0007669"/>
    <property type="project" value="InterPro"/>
</dbReference>
<dbReference type="EMBL" id="PDCH01000002">
    <property type="protein sequence ID" value="RBP99823.1"/>
    <property type="molecule type" value="Genomic_DNA"/>
</dbReference>
<sequence length="110" mass="12797">MLSDETIETVMEFAREREWEQFHTPETLAKSISIEAAELLERFQWSAEARDGDMEHVADELADVLTYSIEMSHVLGVDMDTIVRNKLEKTREKYPVETSKGNSSKYRKLQ</sequence>
<evidence type="ECO:0000313" key="2">
    <source>
        <dbReference type="Proteomes" id="UP000252345"/>
    </source>
</evidence>
<reference evidence="1 2" key="1">
    <citation type="submission" date="2017-10" db="EMBL/GenBank/DDBJ databases">
        <title>Bifidobacterium xylocopum sp. nov. and Bifidobacterium aemilianum sp. nov., from the carpenter bee (Xylocopa violacea) digestive tract.</title>
        <authorList>
            <person name="Alberoni D."/>
            <person name="Baffoni L."/>
            <person name="Di Gioia D."/>
            <person name="Gaggia F."/>
            <person name="Biavati B."/>
        </authorList>
    </citation>
    <scope>NUCLEOTIDE SEQUENCE [LARGE SCALE GENOMIC DNA]</scope>
    <source>
        <strain evidence="1 2">XV2</strain>
    </source>
</reference>
<dbReference type="PANTHER" id="PTHR46523:SF1">
    <property type="entry name" value="DCTP PYROPHOSPHATASE 1"/>
    <property type="match status" value="1"/>
</dbReference>
<dbReference type="InterPro" id="IPR025984">
    <property type="entry name" value="DCTPP"/>
</dbReference>
<dbReference type="InterPro" id="IPR052555">
    <property type="entry name" value="dCTP_Pyrophosphatase"/>
</dbReference>
<dbReference type="RefSeq" id="WP_113852920.1">
    <property type="nucleotide sequence ID" value="NZ_PDCH01000002.1"/>
</dbReference>
<dbReference type="Proteomes" id="UP000252345">
    <property type="component" value="Unassembled WGS sequence"/>
</dbReference>
<organism evidence="1 2">
    <name type="scientific">Bifidobacterium xylocopae</name>
    <dbReference type="NCBI Taxonomy" id="2493119"/>
    <lineage>
        <taxon>Bacteria</taxon>
        <taxon>Bacillati</taxon>
        <taxon>Actinomycetota</taxon>
        <taxon>Actinomycetes</taxon>
        <taxon>Bifidobacteriales</taxon>
        <taxon>Bifidobacteriaceae</taxon>
        <taxon>Bifidobacterium</taxon>
    </lineage>
</organism>
<accession>A0A366KFE7</accession>
<dbReference type="SUPFAM" id="SSF101386">
    <property type="entry name" value="all-alpha NTP pyrophosphatases"/>
    <property type="match status" value="1"/>
</dbReference>
<protein>
    <submittedName>
        <fullName evidence="1">Nucleotide pyrophosphohydrolase</fullName>
    </submittedName>
</protein>
<gene>
    <name evidence="1" type="ORF">CRD59_01975</name>
</gene>
<dbReference type="OrthoDB" id="9791898at2"/>
<dbReference type="Pfam" id="PF12643">
    <property type="entry name" value="MazG-like"/>
    <property type="match status" value="1"/>
</dbReference>
<dbReference type="Gene3D" id="1.10.287.1080">
    <property type="entry name" value="MazG-like"/>
    <property type="match status" value="1"/>
</dbReference>
<keyword evidence="1" id="KW-0378">Hydrolase</keyword>
<evidence type="ECO:0000313" key="1">
    <source>
        <dbReference type="EMBL" id="RBP99823.1"/>
    </source>
</evidence>
<dbReference type="PANTHER" id="PTHR46523">
    <property type="entry name" value="DCTP PYROPHOSPHATASE 1"/>
    <property type="match status" value="1"/>
</dbReference>
<keyword evidence="2" id="KW-1185">Reference proteome</keyword>
<name>A0A366KFE7_9BIFI</name>
<dbReference type="CDD" id="cd11537">
    <property type="entry name" value="NTP-PPase_RS21-C6_like"/>
    <property type="match status" value="1"/>
</dbReference>
<comment type="caution">
    <text evidence="1">The sequence shown here is derived from an EMBL/GenBank/DDBJ whole genome shotgun (WGS) entry which is preliminary data.</text>
</comment>
<dbReference type="GO" id="GO:0009143">
    <property type="term" value="P:nucleoside triphosphate catabolic process"/>
    <property type="evidence" value="ECO:0007669"/>
    <property type="project" value="InterPro"/>
</dbReference>
<dbReference type="AlphaFoldDB" id="A0A366KFE7"/>